<name>A0A3M3FZC8_PSESG</name>
<gene>
    <name evidence="2" type="ORF">ALQ74_04907</name>
</gene>
<dbReference type="Proteomes" id="UP000279057">
    <property type="component" value="Unassembled WGS sequence"/>
</dbReference>
<dbReference type="AlphaFoldDB" id="A0A3M3FZC8"/>
<dbReference type="EMBL" id="RBOM01000052">
    <property type="protein sequence ID" value="RMM67331.1"/>
    <property type="molecule type" value="Genomic_DNA"/>
</dbReference>
<comment type="caution">
    <text evidence="2">The sequence shown here is derived from an EMBL/GenBank/DDBJ whole genome shotgun (WGS) entry which is preliminary data.</text>
</comment>
<organism evidence="2 3">
    <name type="scientific">Pseudomonas savastanoi pv. glycinea</name>
    <name type="common">Pseudomonas syringae pv. glycinea</name>
    <dbReference type="NCBI Taxonomy" id="318"/>
    <lineage>
        <taxon>Bacteria</taxon>
        <taxon>Pseudomonadati</taxon>
        <taxon>Pseudomonadota</taxon>
        <taxon>Gammaproteobacteria</taxon>
        <taxon>Pseudomonadales</taxon>
        <taxon>Pseudomonadaceae</taxon>
        <taxon>Pseudomonas</taxon>
    </lineage>
</organism>
<feature type="region of interest" description="Disordered" evidence="1">
    <location>
        <begin position="41"/>
        <end position="87"/>
    </location>
</feature>
<evidence type="ECO:0000313" key="2">
    <source>
        <dbReference type="EMBL" id="RMM67331.1"/>
    </source>
</evidence>
<feature type="compositionally biased region" description="Polar residues" evidence="1">
    <location>
        <begin position="60"/>
        <end position="87"/>
    </location>
</feature>
<accession>A0A3M3FZC8</accession>
<evidence type="ECO:0000313" key="3">
    <source>
        <dbReference type="Proteomes" id="UP000279057"/>
    </source>
</evidence>
<evidence type="ECO:0000256" key="1">
    <source>
        <dbReference type="SAM" id="MobiDB-lite"/>
    </source>
</evidence>
<protein>
    <submittedName>
        <fullName evidence="2">Prophage PSPPH06, tail tape measure protein, family</fullName>
    </submittedName>
</protein>
<sequence>MGAATGFTHCLTSRSRTVVNRSNSSSSPLVKGIEARKAINANTSISPTKPQAVPKGGLMQSFQNQSNAMNPNQRPGTHVETLNINTSKPMTPLELENMMAMAVGG</sequence>
<reference evidence="2 3" key="1">
    <citation type="submission" date="2018-08" db="EMBL/GenBank/DDBJ databases">
        <title>Recombination of ecologically and evolutionarily significant loci maintains genetic cohesion in the Pseudomonas syringae species complex.</title>
        <authorList>
            <person name="Dillon M."/>
            <person name="Thakur S."/>
            <person name="Almeida R.N.D."/>
            <person name="Weir B.S."/>
            <person name="Guttman D.S."/>
        </authorList>
    </citation>
    <scope>NUCLEOTIDE SEQUENCE [LARGE SCALE GENOMIC DNA]</scope>
    <source>
        <strain evidence="2 3">ICMP 4332</strain>
    </source>
</reference>
<proteinExistence type="predicted"/>